<accession>A0AAV3XGF8</accession>
<keyword evidence="3" id="KW-1185">Reference proteome</keyword>
<dbReference type="InterPro" id="IPR037027">
    <property type="entry name" value="YqgF/RNaseH-like_dom_sf"/>
</dbReference>
<dbReference type="EMBL" id="BLAY01000068">
    <property type="protein sequence ID" value="GET39539.1"/>
    <property type="molecule type" value="Genomic_DNA"/>
</dbReference>
<organism evidence="2 3">
    <name type="scientific">Microseira wollei NIES-4236</name>
    <dbReference type="NCBI Taxonomy" id="2530354"/>
    <lineage>
        <taxon>Bacteria</taxon>
        <taxon>Bacillati</taxon>
        <taxon>Cyanobacteriota</taxon>
        <taxon>Cyanophyceae</taxon>
        <taxon>Oscillatoriophycideae</taxon>
        <taxon>Aerosakkonematales</taxon>
        <taxon>Aerosakkonemataceae</taxon>
        <taxon>Microseira</taxon>
    </lineage>
</organism>
<dbReference type="Gene3D" id="3.30.420.140">
    <property type="entry name" value="YqgF/RNase H-like domain"/>
    <property type="match status" value="1"/>
</dbReference>
<dbReference type="InterPro" id="IPR006641">
    <property type="entry name" value="YqgF/RNaseH-like_dom"/>
</dbReference>
<feature type="domain" description="YqgF/RNase H-like" evidence="1">
    <location>
        <begin position="35"/>
        <end position="122"/>
    </location>
</feature>
<dbReference type="Proteomes" id="UP001050975">
    <property type="component" value="Unassembled WGS sequence"/>
</dbReference>
<dbReference type="InterPro" id="IPR012337">
    <property type="entry name" value="RNaseH-like_sf"/>
</dbReference>
<dbReference type="AlphaFoldDB" id="A0AAV3XGF8"/>
<comment type="caution">
    <text evidence="2">The sequence shown here is derived from an EMBL/GenBank/DDBJ whole genome shotgun (WGS) entry which is preliminary data.</text>
</comment>
<dbReference type="SMART" id="SM00732">
    <property type="entry name" value="YqgFc"/>
    <property type="match status" value="1"/>
</dbReference>
<evidence type="ECO:0000313" key="2">
    <source>
        <dbReference type="EMBL" id="GET39539.1"/>
    </source>
</evidence>
<evidence type="ECO:0000313" key="3">
    <source>
        <dbReference type="Proteomes" id="UP001050975"/>
    </source>
</evidence>
<reference evidence="2" key="1">
    <citation type="submission" date="2019-10" db="EMBL/GenBank/DDBJ databases">
        <title>Draft genome sequece of Microseira wollei NIES-4236.</title>
        <authorList>
            <person name="Yamaguchi H."/>
            <person name="Suzuki S."/>
            <person name="Kawachi M."/>
        </authorList>
    </citation>
    <scope>NUCLEOTIDE SEQUENCE</scope>
    <source>
        <strain evidence="2">NIES-4236</strain>
    </source>
</reference>
<protein>
    <submittedName>
        <fullName evidence="2">Resolvase domain-containing protein</fullName>
    </submittedName>
</protein>
<gene>
    <name evidence="2" type="ORF">MiSe_43090</name>
</gene>
<dbReference type="SUPFAM" id="SSF53098">
    <property type="entry name" value="Ribonuclease H-like"/>
    <property type="match status" value="1"/>
</dbReference>
<dbReference type="GO" id="GO:0006139">
    <property type="term" value="P:nucleobase-containing compound metabolic process"/>
    <property type="evidence" value="ECO:0007669"/>
    <property type="project" value="InterPro"/>
</dbReference>
<proteinExistence type="predicted"/>
<name>A0AAV3XGF8_9CYAN</name>
<sequence>MLLLPHPQGCGYTTTACLRRLKNVYMNHATTPAQAGILGFDPGRDKCGIAVMGADRQLYYHEVIPAEVALATISRLRQKYPISVLVMGDQTTAKAWKRQLEQDLPEPPPIILVDERYSTLEARDRYWQMYPPSGLSRLVPKGMRPLPRPVDDIVAILLIERYLSRA</sequence>
<evidence type="ECO:0000259" key="1">
    <source>
        <dbReference type="SMART" id="SM00732"/>
    </source>
</evidence>